<dbReference type="HOGENOM" id="CLU_144126_0_0_9"/>
<organism evidence="1 2">
    <name type="scientific">Megasphaera micronuciformis F0359</name>
    <dbReference type="NCBI Taxonomy" id="706434"/>
    <lineage>
        <taxon>Bacteria</taxon>
        <taxon>Bacillati</taxon>
        <taxon>Bacillota</taxon>
        <taxon>Negativicutes</taxon>
        <taxon>Veillonellales</taxon>
        <taxon>Veillonellaceae</taxon>
        <taxon>Megasphaera</taxon>
    </lineage>
</organism>
<dbReference type="eggNOG" id="ENOG5031JUT">
    <property type="taxonomic scope" value="Bacteria"/>
</dbReference>
<name>E2ZEA7_9FIRM</name>
<keyword evidence="2" id="KW-1185">Reference proteome</keyword>
<accession>E2ZEA7</accession>
<sequence>MTHEELKAKVQALADAASSNETVKAFANEWLAAEGTDKQAGLTKELPTVVKENIALIDETIDFMGSSTAAELFGKEAAHAMLKHAEEIKAQGAEFCDCPGCIACKDIIDHLDEI</sequence>
<comment type="caution">
    <text evidence="1">The sequence shown here is derived from an EMBL/GenBank/DDBJ whole genome shotgun (WGS) entry which is preliminary data.</text>
</comment>
<dbReference type="AlphaFoldDB" id="E2ZEA7"/>
<evidence type="ECO:0000313" key="2">
    <source>
        <dbReference type="Proteomes" id="UP000003195"/>
    </source>
</evidence>
<proteinExistence type="predicted"/>
<dbReference type="OrthoDB" id="1654682at2"/>
<reference evidence="1 2" key="1">
    <citation type="submission" date="2010-08" db="EMBL/GenBank/DDBJ databases">
        <authorList>
            <person name="Weinstock G."/>
            <person name="Sodergren E."/>
            <person name="Clifton S."/>
            <person name="Fulton L."/>
            <person name="Fulton B."/>
            <person name="Courtney L."/>
            <person name="Fronick C."/>
            <person name="Harrison M."/>
            <person name="Strong C."/>
            <person name="Farmer C."/>
            <person name="Delahaunty K."/>
            <person name="Markovic C."/>
            <person name="Hall O."/>
            <person name="Minx P."/>
            <person name="Tomlinson C."/>
            <person name="Mitreva M."/>
            <person name="Hou S."/>
            <person name="Chen J."/>
            <person name="Wollam A."/>
            <person name="Pepin K.H."/>
            <person name="Johnson M."/>
            <person name="Bhonagiri V."/>
            <person name="Zhang X."/>
            <person name="Suruliraj S."/>
            <person name="Warren W."/>
            <person name="Chinwalla A."/>
            <person name="Mardis E.R."/>
            <person name="Wilson R.K."/>
        </authorList>
    </citation>
    <scope>NUCLEOTIDE SEQUENCE [LARGE SCALE GENOMIC DNA]</scope>
    <source>
        <strain evidence="1 2">F0359</strain>
    </source>
</reference>
<evidence type="ECO:0008006" key="3">
    <source>
        <dbReference type="Google" id="ProtNLM"/>
    </source>
</evidence>
<gene>
    <name evidence="1" type="ORF">HMPREF9429_01809</name>
</gene>
<dbReference type="EMBL" id="AECS01000049">
    <property type="protein sequence ID" value="EFQ03381.1"/>
    <property type="molecule type" value="Genomic_DNA"/>
</dbReference>
<protein>
    <recommendedName>
        <fullName evidence="3">Molecular chaperone Hsp90</fullName>
    </recommendedName>
</protein>
<evidence type="ECO:0000313" key="1">
    <source>
        <dbReference type="EMBL" id="EFQ03381.1"/>
    </source>
</evidence>
<dbReference type="Proteomes" id="UP000003195">
    <property type="component" value="Unassembled WGS sequence"/>
</dbReference>
<dbReference type="STRING" id="706434.HMPREF9429_01809"/>
<dbReference type="RefSeq" id="WP_006943216.1">
    <property type="nucleotide sequence ID" value="NZ_GL538212.1"/>
</dbReference>